<proteinExistence type="predicted"/>
<dbReference type="AlphaFoldDB" id="A0A9P9Z0X0"/>
<protein>
    <submittedName>
        <fullName evidence="1">Uncharacterized protein</fullName>
    </submittedName>
</protein>
<evidence type="ECO:0000313" key="2">
    <source>
        <dbReference type="Proteomes" id="UP001059596"/>
    </source>
</evidence>
<gene>
    <name evidence="1" type="ORF">M5D96_002963</name>
</gene>
<keyword evidence="2" id="KW-1185">Reference proteome</keyword>
<reference evidence="1" key="1">
    <citation type="journal article" date="2023" name="Genome Biol. Evol.">
        <title>Long-read-based Genome Assembly of Drosophila gunungcola Reveals Fewer Chemosensory Genes in Flower-breeding Species.</title>
        <authorList>
            <person name="Negi A."/>
            <person name="Liao B.Y."/>
            <person name="Yeh S.D."/>
        </authorList>
    </citation>
    <scope>NUCLEOTIDE SEQUENCE</scope>
    <source>
        <strain evidence="1">Sukarami</strain>
    </source>
</reference>
<evidence type="ECO:0000313" key="1">
    <source>
        <dbReference type="EMBL" id="KAI8046750.1"/>
    </source>
</evidence>
<dbReference type="EMBL" id="JAMKOV010000001">
    <property type="protein sequence ID" value="KAI8046750.1"/>
    <property type="molecule type" value="Genomic_DNA"/>
</dbReference>
<organism evidence="1 2">
    <name type="scientific">Drosophila gunungcola</name>
    <name type="common">fruit fly</name>
    <dbReference type="NCBI Taxonomy" id="103775"/>
    <lineage>
        <taxon>Eukaryota</taxon>
        <taxon>Metazoa</taxon>
        <taxon>Ecdysozoa</taxon>
        <taxon>Arthropoda</taxon>
        <taxon>Hexapoda</taxon>
        <taxon>Insecta</taxon>
        <taxon>Pterygota</taxon>
        <taxon>Neoptera</taxon>
        <taxon>Endopterygota</taxon>
        <taxon>Diptera</taxon>
        <taxon>Brachycera</taxon>
        <taxon>Muscomorpha</taxon>
        <taxon>Ephydroidea</taxon>
        <taxon>Drosophilidae</taxon>
        <taxon>Drosophila</taxon>
        <taxon>Sophophora</taxon>
    </lineage>
</organism>
<dbReference type="Proteomes" id="UP001059596">
    <property type="component" value="Chromosome 3R"/>
</dbReference>
<comment type="caution">
    <text evidence="1">The sequence shown here is derived from an EMBL/GenBank/DDBJ whole genome shotgun (WGS) entry which is preliminary data.</text>
</comment>
<name>A0A9P9Z0X0_9MUSC</name>
<accession>A0A9P9Z0X0</accession>
<sequence length="102" mass="10875">MASDRAWARKVGLYMGLSMGLGMGMGKNSTLWKLNATVPAKACAIVLIIANGRGEIRSHSTPLLSTTLHSPRLIQPRMVAQSLPARNGVAQSNKGGMEMEVL</sequence>